<keyword evidence="6 13" id="KW-0479">Metal-binding</keyword>
<evidence type="ECO:0000313" key="15">
    <source>
        <dbReference type="EMBL" id="KAJ1521760.1"/>
    </source>
</evidence>
<dbReference type="GO" id="GO:0005506">
    <property type="term" value="F:iron ion binding"/>
    <property type="evidence" value="ECO:0007669"/>
    <property type="project" value="InterPro"/>
</dbReference>
<keyword evidence="5 13" id="KW-0349">Heme</keyword>
<gene>
    <name evidence="15" type="ORF">ONE63_003395</name>
</gene>
<comment type="caution">
    <text evidence="15">The sequence shown here is derived from an EMBL/GenBank/DDBJ whole genome shotgun (WGS) entry which is preliminary data.</text>
</comment>
<evidence type="ECO:0000256" key="13">
    <source>
        <dbReference type="PIRSR" id="PIRSR602401-1"/>
    </source>
</evidence>
<keyword evidence="9 14" id="KW-0560">Oxidoreductase</keyword>
<feature type="binding site" description="axial binding residue" evidence="13">
    <location>
        <position position="129"/>
    </location>
    <ligand>
        <name>heme</name>
        <dbReference type="ChEBI" id="CHEBI:30413"/>
    </ligand>
    <ligandPart>
        <name>Fe</name>
        <dbReference type="ChEBI" id="CHEBI:18248"/>
    </ligandPart>
</feature>
<evidence type="ECO:0000256" key="4">
    <source>
        <dbReference type="ARBA" id="ARBA00010617"/>
    </source>
</evidence>
<evidence type="ECO:0000256" key="11">
    <source>
        <dbReference type="ARBA" id="ARBA00023033"/>
    </source>
</evidence>
<proteinExistence type="inferred from homology"/>
<keyword evidence="16" id="KW-1185">Reference proteome</keyword>
<dbReference type="PRINTS" id="PR00385">
    <property type="entry name" value="P450"/>
</dbReference>
<evidence type="ECO:0000256" key="14">
    <source>
        <dbReference type="RuleBase" id="RU000461"/>
    </source>
</evidence>
<dbReference type="Proteomes" id="UP001075354">
    <property type="component" value="Chromosome 13"/>
</dbReference>
<dbReference type="InterPro" id="IPR002401">
    <property type="entry name" value="Cyt_P450_E_grp-I"/>
</dbReference>
<dbReference type="PANTHER" id="PTHR24291:SF189">
    <property type="entry name" value="CYTOCHROME P450 4C3-RELATED"/>
    <property type="match status" value="1"/>
</dbReference>
<evidence type="ECO:0000256" key="7">
    <source>
        <dbReference type="ARBA" id="ARBA00022824"/>
    </source>
</evidence>
<evidence type="ECO:0000313" key="16">
    <source>
        <dbReference type="Proteomes" id="UP001075354"/>
    </source>
</evidence>
<keyword evidence="7" id="KW-0256">Endoplasmic reticulum</keyword>
<dbReference type="InterPro" id="IPR017972">
    <property type="entry name" value="Cyt_P450_CS"/>
</dbReference>
<evidence type="ECO:0000256" key="8">
    <source>
        <dbReference type="ARBA" id="ARBA00022848"/>
    </source>
</evidence>
<dbReference type="PROSITE" id="PS00086">
    <property type="entry name" value="CYTOCHROME_P450"/>
    <property type="match status" value="1"/>
</dbReference>
<dbReference type="Pfam" id="PF00067">
    <property type="entry name" value="p450"/>
    <property type="match status" value="1"/>
</dbReference>
<keyword evidence="12" id="KW-0472">Membrane</keyword>
<keyword evidence="10 13" id="KW-0408">Iron</keyword>
<dbReference type="AlphaFoldDB" id="A0AAV7XE70"/>
<evidence type="ECO:0000256" key="6">
    <source>
        <dbReference type="ARBA" id="ARBA00022723"/>
    </source>
</evidence>
<dbReference type="InterPro" id="IPR001128">
    <property type="entry name" value="Cyt_P450"/>
</dbReference>
<comment type="subcellular location">
    <subcellularLocation>
        <location evidence="3">Endoplasmic reticulum membrane</location>
        <topology evidence="3">Peripheral membrane protein</topology>
    </subcellularLocation>
    <subcellularLocation>
        <location evidence="2">Microsome membrane</location>
        <topology evidence="2">Peripheral membrane protein</topology>
    </subcellularLocation>
</comment>
<name>A0AAV7XE70_9NEOP</name>
<sequence>MAWTFKVLSVRPDLQESILQEVQGVLGSDKGIGTHHLARLEVTERVIKETLRLFPSVPMPARTASEELVLAGKTIPKHSTIFINVPRAHRDPRYWQDPLRFDPDRFLPERAAGRHPYAYLPFSSGPRRCIGAQYAMALIKTVVASVVLAFCVDPAGDGHDSPAHFPVSFAISSWMTGGTRVVFRPRCAAKNGDQHG</sequence>
<dbReference type="GO" id="GO:0005789">
    <property type="term" value="C:endoplasmic reticulum membrane"/>
    <property type="evidence" value="ECO:0007669"/>
    <property type="project" value="UniProtKB-SubCell"/>
</dbReference>
<dbReference type="InterPro" id="IPR036396">
    <property type="entry name" value="Cyt_P450_sf"/>
</dbReference>
<dbReference type="PANTHER" id="PTHR24291">
    <property type="entry name" value="CYTOCHROME P450 FAMILY 4"/>
    <property type="match status" value="1"/>
</dbReference>
<comment type="similarity">
    <text evidence="4 14">Belongs to the cytochrome P450 family.</text>
</comment>
<evidence type="ECO:0000256" key="3">
    <source>
        <dbReference type="ARBA" id="ARBA00004406"/>
    </source>
</evidence>
<keyword evidence="8" id="KW-0492">Microsome</keyword>
<dbReference type="SUPFAM" id="SSF48264">
    <property type="entry name" value="Cytochrome P450"/>
    <property type="match status" value="1"/>
</dbReference>
<dbReference type="GO" id="GO:0004497">
    <property type="term" value="F:monooxygenase activity"/>
    <property type="evidence" value="ECO:0007669"/>
    <property type="project" value="UniProtKB-KW"/>
</dbReference>
<dbReference type="InterPro" id="IPR050196">
    <property type="entry name" value="Cytochrome_P450_Monoox"/>
</dbReference>
<comment type="cofactor">
    <cofactor evidence="1 13">
        <name>heme</name>
        <dbReference type="ChEBI" id="CHEBI:30413"/>
    </cofactor>
</comment>
<evidence type="ECO:0000256" key="1">
    <source>
        <dbReference type="ARBA" id="ARBA00001971"/>
    </source>
</evidence>
<keyword evidence="11 14" id="KW-0503">Monooxygenase</keyword>
<accession>A0AAV7XE70</accession>
<organism evidence="15 16">
    <name type="scientific">Megalurothrips usitatus</name>
    <name type="common">bean blossom thrips</name>
    <dbReference type="NCBI Taxonomy" id="439358"/>
    <lineage>
        <taxon>Eukaryota</taxon>
        <taxon>Metazoa</taxon>
        <taxon>Ecdysozoa</taxon>
        <taxon>Arthropoda</taxon>
        <taxon>Hexapoda</taxon>
        <taxon>Insecta</taxon>
        <taxon>Pterygota</taxon>
        <taxon>Neoptera</taxon>
        <taxon>Paraneoptera</taxon>
        <taxon>Thysanoptera</taxon>
        <taxon>Terebrantia</taxon>
        <taxon>Thripoidea</taxon>
        <taxon>Thripidae</taxon>
        <taxon>Megalurothrips</taxon>
    </lineage>
</organism>
<protein>
    <submittedName>
        <fullName evidence="15">Uncharacterized protein</fullName>
    </submittedName>
</protein>
<dbReference type="GO" id="GO:0016705">
    <property type="term" value="F:oxidoreductase activity, acting on paired donors, with incorporation or reduction of molecular oxygen"/>
    <property type="evidence" value="ECO:0007669"/>
    <property type="project" value="InterPro"/>
</dbReference>
<evidence type="ECO:0000256" key="5">
    <source>
        <dbReference type="ARBA" id="ARBA00022617"/>
    </source>
</evidence>
<evidence type="ECO:0000256" key="10">
    <source>
        <dbReference type="ARBA" id="ARBA00023004"/>
    </source>
</evidence>
<dbReference type="PRINTS" id="PR00463">
    <property type="entry name" value="EP450I"/>
</dbReference>
<dbReference type="Gene3D" id="1.10.630.10">
    <property type="entry name" value="Cytochrome P450"/>
    <property type="match status" value="1"/>
</dbReference>
<evidence type="ECO:0000256" key="9">
    <source>
        <dbReference type="ARBA" id="ARBA00023002"/>
    </source>
</evidence>
<reference evidence="15" key="1">
    <citation type="submission" date="2022-12" db="EMBL/GenBank/DDBJ databases">
        <title>Chromosome-level genome assembly of the bean flower thrips Megalurothrips usitatus.</title>
        <authorList>
            <person name="Ma L."/>
            <person name="Liu Q."/>
            <person name="Li H."/>
            <person name="Cai W."/>
        </authorList>
    </citation>
    <scope>NUCLEOTIDE SEQUENCE</scope>
    <source>
        <strain evidence="15">Cailab_2022a</strain>
    </source>
</reference>
<evidence type="ECO:0000256" key="2">
    <source>
        <dbReference type="ARBA" id="ARBA00004174"/>
    </source>
</evidence>
<dbReference type="EMBL" id="JAPTSV010000013">
    <property type="protein sequence ID" value="KAJ1521760.1"/>
    <property type="molecule type" value="Genomic_DNA"/>
</dbReference>
<evidence type="ECO:0000256" key="12">
    <source>
        <dbReference type="ARBA" id="ARBA00023136"/>
    </source>
</evidence>
<dbReference type="GO" id="GO:0020037">
    <property type="term" value="F:heme binding"/>
    <property type="evidence" value="ECO:0007669"/>
    <property type="project" value="InterPro"/>
</dbReference>